<proteinExistence type="predicted"/>
<reference evidence="1" key="1">
    <citation type="submission" date="2013-11" db="EMBL/GenBank/DDBJ databases">
        <title>Genome sequence of the fusiform rust pathogen reveals effectors for host alternation and coevolution with pine.</title>
        <authorList>
            <consortium name="DOE Joint Genome Institute"/>
            <person name="Smith K."/>
            <person name="Pendleton A."/>
            <person name="Kubisiak T."/>
            <person name="Anderson C."/>
            <person name="Salamov A."/>
            <person name="Aerts A."/>
            <person name="Riley R."/>
            <person name="Clum A."/>
            <person name="Lindquist E."/>
            <person name="Ence D."/>
            <person name="Campbell M."/>
            <person name="Kronenberg Z."/>
            <person name="Feau N."/>
            <person name="Dhillon B."/>
            <person name="Hamelin R."/>
            <person name="Burleigh J."/>
            <person name="Smith J."/>
            <person name="Yandell M."/>
            <person name="Nelson C."/>
            <person name="Grigoriev I."/>
            <person name="Davis J."/>
        </authorList>
    </citation>
    <scope>NUCLEOTIDE SEQUENCE</scope>
    <source>
        <strain evidence="1">G11</strain>
    </source>
</reference>
<gene>
    <name evidence="1" type="ORF">CROQUDRAFT_255369</name>
</gene>
<keyword evidence="2" id="KW-1185">Reference proteome</keyword>
<name>A0A9P6T7J3_9BASI</name>
<accession>A0A9P6T7J3</accession>
<evidence type="ECO:0000313" key="2">
    <source>
        <dbReference type="Proteomes" id="UP000886653"/>
    </source>
</evidence>
<organism evidence="1 2">
    <name type="scientific">Cronartium quercuum f. sp. fusiforme G11</name>
    <dbReference type="NCBI Taxonomy" id="708437"/>
    <lineage>
        <taxon>Eukaryota</taxon>
        <taxon>Fungi</taxon>
        <taxon>Dikarya</taxon>
        <taxon>Basidiomycota</taxon>
        <taxon>Pucciniomycotina</taxon>
        <taxon>Pucciniomycetes</taxon>
        <taxon>Pucciniales</taxon>
        <taxon>Coleosporiaceae</taxon>
        <taxon>Cronartium</taxon>
    </lineage>
</organism>
<dbReference type="AlphaFoldDB" id="A0A9P6T7J3"/>
<dbReference type="EMBL" id="MU167363">
    <property type="protein sequence ID" value="KAG0141996.1"/>
    <property type="molecule type" value="Genomic_DNA"/>
</dbReference>
<protein>
    <submittedName>
        <fullName evidence="1">Uncharacterized protein</fullName>
    </submittedName>
</protein>
<sequence length="73" mass="8408">MDTVCVCACACVRVCVCVYVQLMYVLILRLQKGGVIKKSNRIPKWSIQSRSWSRSDSHLFQHSDSRRVRTCVC</sequence>
<dbReference type="Proteomes" id="UP000886653">
    <property type="component" value="Unassembled WGS sequence"/>
</dbReference>
<comment type="caution">
    <text evidence="1">The sequence shown here is derived from an EMBL/GenBank/DDBJ whole genome shotgun (WGS) entry which is preliminary data.</text>
</comment>
<evidence type="ECO:0000313" key="1">
    <source>
        <dbReference type="EMBL" id="KAG0141996.1"/>
    </source>
</evidence>